<dbReference type="InterPro" id="IPR025377">
    <property type="entry name" value="DUF4367"/>
</dbReference>
<organism evidence="2 3">
    <name type="scientific">Intestinimonas massiliensis</name>
    <name type="common">ex Afouda et al. 2020</name>
    <dbReference type="NCBI Taxonomy" id="1673721"/>
    <lineage>
        <taxon>Bacteria</taxon>
        <taxon>Bacillati</taxon>
        <taxon>Bacillota</taxon>
        <taxon>Clostridia</taxon>
        <taxon>Eubacteriales</taxon>
        <taxon>Intestinimonas</taxon>
    </lineage>
</organism>
<evidence type="ECO:0000313" key="3">
    <source>
        <dbReference type="Proteomes" id="UP001204562"/>
    </source>
</evidence>
<dbReference type="Pfam" id="PF14285">
    <property type="entry name" value="DUF4367"/>
    <property type="match status" value="1"/>
</dbReference>
<gene>
    <name evidence="2" type="ORF">NE579_13940</name>
</gene>
<protein>
    <submittedName>
        <fullName evidence="2">DUF4367 domain-containing protein</fullName>
    </submittedName>
</protein>
<evidence type="ECO:0000313" key="2">
    <source>
        <dbReference type="EMBL" id="MCQ4771543.1"/>
    </source>
</evidence>
<comment type="caution">
    <text evidence="2">The sequence shown here is derived from an EMBL/GenBank/DDBJ whole genome shotgun (WGS) entry which is preliminary data.</text>
</comment>
<feature type="domain" description="DUF4367" evidence="1">
    <location>
        <begin position="127"/>
        <end position="236"/>
    </location>
</feature>
<sequence length="239" mass="26518">MKDSEFDALLRSALLEAARLDAEALTEGEPEAPPRSLEYQAEMAALLRDPIRGGARPKVRPGLWQHSRLLRSAACLALAAVLCLGSAVTFSPSARAWVVHFFSQRFEDHSAFSFQGDGMDGPDDVLYRPTYLPAGYTQDRSQDDLPKDMAIYVNDQEQFLYFSYMAGNTAGTFAVDNEHSTEKLITIGKDCQAHLLETISPDYPSFLIWMDEEKGAAFLIDGYVSPEELIRVAESVQAQ</sequence>
<dbReference type="EMBL" id="JANFYS010000035">
    <property type="protein sequence ID" value="MCQ4771543.1"/>
    <property type="molecule type" value="Genomic_DNA"/>
</dbReference>
<dbReference type="Proteomes" id="UP001204562">
    <property type="component" value="Unassembled WGS sequence"/>
</dbReference>
<reference evidence="2" key="1">
    <citation type="submission" date="2022-06" db="EMBL/GenBank/DDBJ databases">
        <title>Isolation of gut microbiota from human fecal samples.</title>
        <authorList>
            <person name="Pamer E.G."/>
            <person name="Barat B."/>
            <person name="Waligurski E."/>
            <person name="Medina S."/>
            <person name="Paddock L."/>
            <person name="Mostad J."/>
        </authorList>
    </citation>
    <scope>NUCLEOTIDE SEQUENCE</scope>
    <source>
        <strain evidence="2">DFI.9.91</strain>
    </source>
</reference>
<evidence type="ECO:0000259" key="1">
    <source>
        <dbReference type="Pfam" id="PF14285"/>
    </source>
</evidence>
<dbReference type="AlphaFoldDB" id="A0AAW5JNW5"/>
<name>A0AAW5JNW5_9FIRM</name>
<dbReference type="RefSeq" id="WP_256304693.1">
    <property type="nucleotide sequence ID" value="NZ_JALEQM010000035.1"/>
</dbReference>
<accession>A0AAW5JNW5</accession>
<proteinExistence type="predicted"/>